<dbReference type="RefSeq" id="WP_051877720.1">
    <property type="nucleotide sequence ID" value="NZ_CP017479.1"/>
</dbReference>
<name>A0AAC9I3C5_9FLAO</name>
<evidence type="ECO:0000313" key="1">
    <source>
        <dbReference type="EMBL" id="AOW08737.1"/>
    </source>
</evidence>
<dbReference type="EMBL" id="CP017479">
    <property type="protein sequence ID" value="AOW08737.1"/>
    <property type="molecule type" value="Genomic_DNA"/>
</dbReference>
<dbReference type="Proteomes" id="UP000175968">
    <property type="component" value="Chromosome"/>
</dbReference>
<dbReference type="KEGG" id="fgl:EM308_04050"/>
<sequence length="187" mass="21054">MAVKKQVEKDLAKILFVNDKLDRKEVSIRVNVTEKTVGKWVTEGDWEKLRVSLLTTKDNVLKDLYSQLDNLNKEIATRPIVRDIPASLLKPIKLKTSSGDEVLEYPKINVLDYPIKIGNIPNTQDSLVSTQITNNIKKLETETNIGETISVAKALVLFVRSIDSAFANQLTTYCDAYIKQKMTDGSK</sequence>
<organism evidence="1 2">
    <name type="scientific">Flavobacterium gilvum</name>
    <dbReference type="NCBI Taxonomy" id="1492737"/>
    <lineage>
        <taxon>Bacteria</taxon>
        <taxon>Pseudomonadati</taxon>
        <taxon>Bacteroidota</taxon>
        <taxon>Flavobacteriia</taxon>
        <taxon>Flavobacteriales</taxon>
        <taxon>Flavobacteriaceae</taxon>
        <taxon>Flavobacterium</taxon>
    </lineage>
</organism>
<dbReference type="AlphaFoldDB" id="A0AAC9I3C5"/>
<keyword evidence="2" id="KW-1185">Reference proteome</keyword>
<accession>A0AAC9I3C5</accession>
<protein>
    <submittedName>
        <fullName evidence="1">Uncharacterized protein</fullName>
    </submittedName>
</protein>
<proteinExistence type="predicted"/>
<reference evidence="1 2" key="1">
    <citation type="submission" date="2016-10" db="EMBL/GenBank/DDBJ databases">
        <title>Flavobacterium gilvum sp. nov., isolated from stream water.</title>
        <authorList>
            <person name="Shin S.-K."/>
            <person name="Cho Y.-J."/>
            <person name="Yi H."/>
        </authorList>
    </citation>
    <scope>NUCLEOTIDE SEQUENCE [LARGE SCALE GENOMIC DNA]</scope>
    <source>
        <strain evidence="1 2">EM1308</strain>
    </source>
</reference>
<evidence type="ECO:0000313" key="2">
    <source>
        <dbReference type="Proteomes" id="UP000175968"/>
    </source>
</evidence>
<gene>
    <name evidence="1" type="ORF">EM308_04050</name>
</gene>